<organism evidence="2 3">
    <name type="scientific">Globodera rostochiensis</name>
    <name type="common">Golden nematode worm</name>
    <name type="synonym">Heterodera rostochiensis</name>
    <dbReference type="NCBI Taxonomy" id="31243"/>
    <lineage>
        <taxon>Eukaryota</taxon>
        <taxon>Metazoa</taxon>
        <taxon>Ecdysozoa</taxon>
        <taxon>Nematoda</taxon>
        <taxon>Chromadorea</taxon>
        <taxon>Rhabditida</taxon>
        <taxon>Tylenchina</taxon>
        <taxon>Tylenchomorpha</taxon>
        <taxon>Tylenchoidea</taxon>
        <taxon>Heteroderidae</taxon>
        <taxon>Heteroderinae</taxon>
        <taxon>Globodera</taxon>
    </lineage>
</organism>
<sequence>MAERKTFKEKPPRESGHFKEPSLAINPDKRRRQCFMCRRTNLANPAKNYRMPTKGRSIDHSSSPIDHRISQVTLQKEPSASGAFHHSN</sequence>
<feature type="region of interest" description="Disordered" evidence="1">
    <location>
        <begin position="45"/>
        <end position="67"/>
    </location>
</feature>
<keyword evidence="2" id="KW-1185">Reference proteome</keyword>
<protein>
    <submittedName>
        <fullName evidence="3">Uncharacterized protein</fullName>
    </submittedName>
</protein>
<feature type="region of interest" description="Disordered" evidence="1">
    <location>
        <begin position="1"/>
        <end position="27"/>
    </location>
</feature>
<dbReference type="Proteomes" id="UP000887572">
    <property type="component" value="Unplaced"/>
</dbReference>
<evidence type="ECO:0000313" key="3">
    <source>
        <dbReference type="WBParaSite" id="Gr19_v10_g11333.t1"/>
    </source>
</evidence>
<dbReference type="AlphaFoldDB" id="A0A914GU07"/>
<feature type="compositionally biased region" description="Basic and acidic residues" evidence="1">
    <location>
        <begin position="1"/>
        <end position="20"/>
    </location>
</feature>
<name>A0A914GU07_GLORO</name>
<proteinExistence type="predicted"/>
<reference evidence="3" key="1">
    <citation type="submission" date="2022-11" db="UniProtKB">
        <authorList>
            <consortium name="WormBaseParasite"/>
        </authorList>
    </citation>
    <scope>IDENTIFICATION</scope>
</reference>
<accession>A0A914GU07</accession>
<dbReference type="WBParaSite" id="Gr19_v10_g11333.t1">
    <property type="protein sequence ID" value="Gr19_v10_g11333.t1"/>
    <property type="gene ID" value="Gr19_v10_g11333"/>
</dbReference>
<evidence type="ECO:0000313" key="2">
    <source>
        <dbReference type="Proteomes" id="UP000887572"/>
    </source>
</evidence>
<evidence type="ECO:0000256" key="1">
    <source>
        <dbReference type="SAM" id="MobiDB-lite"/>
    </source>
</evidence>